<evidence type="ECO:0000313" key="3">
    <source>
        <dbReference type="Proteomes" id="UP001501867"/>
    </source>
</evidence>
<feature type="region of interest" description="Disordered" evidence="1">
    <location>
        <begin position="159"/>
        <end position="179"/>
    </location>
</feature>
<proteinExistence type="predicted"/>
<feature type="compositionally biased region" description="Basic residues" evidence="1">
    <location>
        <begin position="67"/>
        <end position="87"/>
    </location>
</feature>
<reference evidence="2 3" key="1">
    <citation type="journal article" date="2019" name="Int. J. Syst. Evol. Microbiol.">
        <title>The Global Catalogue of Microorganisms (GCM) 10K type strain sequencing project: providing services to taxonomists for standard genome sequencing and annotation.</title>
        <authorList>
            <consortium name="The Broad Institute Genomics Platform"/>
            <consortium name="The Broad Institute Genome Sequencing Center for Infectious Disease"/>
            <person name="Wu L."/>
            <person name="Ma J."/>
        </authorList>
    </citation>
    <scope>NUCLEOTIDE SEQUENCE [LARGE SCALE GENOMIC DNA]</scope>
    <source>
        <strain evidence="2 3">JCM 4505</strain>
    </source>
</reference>
<evidence type="ECO:0000256" key="1">
    <source>
        <dbReference type="SAM" id="MobiDB-lite"/>
    </source>
</evidence>
<name>A0ABN0V0Y4_9ACTN</name>
<dbReference type="EMBL" id="BAAABV010000005">
    <property type="protein sequence ID" value="GAA0269896.1"/>
    <property type="molecule type" value="Genomic_DNA"/>
</dbReference>
<dbReference type="Proteomes" id="UP001501867">
    <property type="component" value="Unassembled WGS sequence"/>
</dbReference>
<evidence type="ECO:0008006" key="4">
    <source>
        <dbReference type="Google" id="ProtNLM"/>
    </source>
</evidence>
<protein>
    <recommendedName>
        <fullName evidence="4">Transposase</fullName>
    </recommendedName>
</protein>
<accession>A0ABN0V0Y4</accession>
<keyword evidence="3" id="KW-1185">Reference proteome</keyword>
<feature type="region of interest" description="Disordered" evidence="1">
    <location>
        <begin position="67"/>
        <end position="88"/>
    </location>
</feature>
<comment type="caution">
    <text evidence="2">The sequence shown here is derived from an EMBL/GenBank/DDBJ whole genome shotgun (WGS) entry which is preliminary data.</text>
</comment>
<evidence type="ECO:0000313" key="2">
    <source>
        <dbReference type="EMBL" id="GAA0269896.1"/>
    </source>
</evidence>
<sequence>MRACTRAGRYARLDDARGFSRGVFFGRPAPLPPALQRKWASATLVSPRSPLVAQHDISTRTTKRLLPKARPGQRHRHTGHGRRRHDVGRHTFGVDRNSLAPAGIQLLLVDARHVTARRYQHQPNAKARTLAPVEDPFTQYRSRLSRRNCAATRSDATLRLGTVPTPPSLTAHGRPAGDG</sequence>
<organism evidence="2 3">
    <name type="scientific">Streptomyces polychromogenes</name>
    <dbReference type="NCBI Taxonomy" id="67342"/>
    <lineage>
        <taxon>Bacteria</taxon>
        <taxon>Bacillati</taxon>
        <taxon>Actinomycetota</taxon>
        <taxon>Actinomycetes</taxon>
        <taxon>Kitasatosporales</taxon>
        <taxon>Streptomycetaceae</taxon>
        <taxon>Streptomyces</taxon>
    </lineage>
</organism>
<gene>
    <name evidence="2" type="ORF">GCM10010302_04320</name>
</gene>